<gene>
    <name evidence="4" type="ORF">CR152_02870</name>
</gene>
<keyword evidence="2" id="KW-0472">Membrane</keyword>
<feature type="transmembrane region" description="Helical" evidence="2">
    <location>
        <begin position="218"/>
        <end position="234"/>
    </location>
</feature>
<evidence type="ECO:0000313" key="5">
    <source>
        <dbReference type="Proteomes" id="UP000229897"/>
    </source>
</evidence>
<feature type="transmembrane region" description="Helical" evidence="2">
    <location>
        <begin position="180"/>
        <end position="198"/>
    </location>
</feature>
<dbReference type="EMBL" id="CP024608">
    <property type="protein sequence ID" value="ATQ73564.1"/>
    <property type="molecule type" value="Genomic_DNA"/>
</dbReference>
<proteinExistence type="predicted"/>
<feature type="compositionally biased region" description="Basic residues" evidence="1">
    <location>
        <begin position="16"/>
        <end position="28"/>
    </location>
</feature>
<dbReference type="InterPro" id="IPR050879">
    <property type="entry name" value="Acyltransferase_3"/>
</dbReference>
<dbReference type="KEGG" id="mass:CR152_02870"/>
<keyword evidence="2" id="KW-0812">Transmembrane</keyword>
<feature type="transmembrane region" description="Helical" evidence="2">
    <location>
        <begin position="72"/>
        <end position="89"/>
    </location>
</feature>
<feature type="transmembrane region" description="Helical" evidence="2">
    <location>
        <begin position="322"/>
        <end position="342"/>
    </location>
</feature>
<feature type="domain" description="Acyltransferase 3" evidence="3">
    <location>
        <begin position="41"/>
        <end position="335"/>
    </location>
</feature>
<evidence type="ECO:0000313" key="4">
    <source>
        <dbReference type="EMBL" id="ATQ73564.1"/>
    </source>
</evidence>
<dbReference type="GO" id="GO:0000271">
    <property type="term" value="P:polysaccharide biosynthetic process"/>
    <property type="evidence" value="ECO:0007669"/>
    <property type="project" value="TreeGrafter"/>
</dbReference>
<dbReference type="GO" id="GO:0016020">
    <property type="term" value="C:membrane"/>
    <property type="evidence" value="ECO:0007669"/>
    <property type="project" value="TreeGrafter"/>
</dbReference>
<dbReference type="PANTHER" id="PTHR23028:SF53">
    <property type="entry name" value="ACYL_TRANSF_3 DOMAIN-CONTAINING PROTEIN"/>
    <property type="match status" value="1"/>
</dbReference>
<feature type="transmembrane region" description="Helical" evidence="2">
    <location>
        <begin position="153"/>
        <end position="173"/>
    </location>
</feature>
<feature type="transmembrane region" description="Helical" evidence="2">
    <location>
        <begin position="264"/>
        <end position="287"/>
    </location>
</feature>
<keyword evidence="4" id="KW-0012">Acyltransferase</keyword>
<dbReference type="AlphaFoldDB" id="A0A2D2DF22"/>
<evidence type="ECO:0000259" key="3">
    <source>
        <dbReference type="Pfam" id="PF01757"/>
    </source>
</evidence>
<evidence type="ECO:0000256" key="2">
    <source>
        <dbReference type="SAM" id="Phobius"/>
    </source>
</evidence>
<dbReference type="GO" id="GO:0016747">
    <property type="term" value="F:acyltransferase activity, transferring groups other than amino-acyl groups"/>
    <property type="evidence" value="ECO:0007669"/>
    <property type="project" value="InterPro"/>
</dbReference>
<sequence length="360" mass="39188">MAAAAVGLSPPAVPRVSRHRPGAPRAGRRMNAQPAHPAYVPALDGWRGMAIGLLLVGHFMPLPGINLGRVGVSLFFVLSGMLMARLLFIDKVAIGHFYRRRISRIIPAHLAFIILTSLAWLALGLPITLSEILPPLFFFNNYVLSSAVQFGHIWSLSVEEHSYIALSLVAIAVRAWRRAPLVILLALAAACAAMIIWYQRVYPPGPELYAHMLHTETAAYGIVLSAFFCVLFHRRGVPRTNGVMVPLLLGGGVVLHWWSVPPAIAQVVGVAAFALAVNLLPRAAAPLQALFSLRPLRQLGLWSFSLYLWQQPFYAACLKKALPLPLALAGAAALGIASYYLIEGPARRYLNARWSPARAA</sequence>
<keyword evidence="5" id="KW-1185">Reference proteome</keyword>
<protein>
    <submittedName>
        <fullName evidence="4">Acyltransferase</fullName>
    </submittedName>
</protein>
<organism evidence="4 5">
    <name type="scientific">Massilia violaceinigra</name>
    <dbReference type="NCBI Taxonomy" id="2045208"/>
    <lineage>
        <taxon>Bacteria</taxon>
        <taxon>Pseudomonadati</taxon>
        <taxon>Pseudomonadota</taxon>
        <taxon>Betaproteobacteria</taxon>
        <taxon>Burkholderiales</taxon>
        <taxon>Oxalobacteraceae</taxon>
        <taxon>Telluria group</taxon>
        <taxon>Massilia</taxon>
    </lineage>
</organism>
<dbReference type="InterPro" id="IPR002656">
    <property type="entry name" value="Acyl_transf_3_dom"/>
</dbReference>
<keyword evidence="4" id="KW-0808">Transferase</keyword>
<dbReference type="Pfam" id="PF01757">
    <property type="entry name" value="Acyl_transf_3"/>
    <property type="match status" value="1"/>
</dbReference>
<reference evidence="4" key="1">
    <citation type="submission" date="2017-10" db="EMBL/GenBank/DDBJ databases">
        <title>Massilia psychrophilum sp. nov., a novel purple-pigmented bacterium isolated from Tianshan glacier, Xinjiang Municipality, China.</title>
        <authorList>
            <person name="Wang H."/>
        </authorList>
    </citation>
    <scope>NUCLEOTIDE SEQUENCE [LARGE SCALE GENOMIC DNA]</scope>
    <source>
        <strain evidence="4">B2</strain>
    </source>
</reference>
<dbReference type="Proteomes" id="UP000229897">
    <property type="component" value="Chromosome"/>
</dbReference>
<accession>A0A2D2DF22</accession>
<name>A0A2D2DF22_9BURK</name>
<feature type="region of interest" description="Disordered" evidence="1">
    <location>
        <begin position="1"/>
        <end position="32"/>
    </location>
</feature>
<evidence type="ECO:0000256" key="1">
    <source>
        <dbReference type="SAM" id="MobiDB-lite"/>
    </source>
</evidence>
<feature type="transmembrane region" description="Helical" evidence="2">
    <location>
        <begin position="110"/>
        <end position="133"/>
    </location>
</feature>
<dbReference type="PANTHER" id="PTHR23028">
    <property type="entry name" value="ACETYLTRANSFERASE"/>
    <property type="match status" value="1"/>
</dbReference>
<keyword evidence="2" id="KW-1133">Transmembrane helix</keyword>